<keyword evidence="2 6" id="KW-0812">Transmembrane</keyword>
<feature type="transmembrane region" description="Helical" evidence="6">
    <location>
        <begin position="101"/>
        <end position="118"/>
    </location>
</feature>
<evidence type="ECO:0000313" key="8">
    <source>
        <dbReference type="EMBL" id="KAE8320635.1"/>
    </source>
</evidence>
<dbReference type="PANTHER" id="PTHR33048:SF123">
    <property type="entry name" value="INTEGRAL MEMBRANE PROTEIN"/>
    <property type="match status" value="1"/>
</dbReference>
<gene>
    <name evidence="8" type="ORF">BDV39DRAFT_198315</name>
</gene>
<feature type="transmembrane region" description="Helical" evidence="6">
    <location>
        <begin position="185"/>
        <end position="206"/>
    </location>
</feature>
<feature type="domain" description="Rhodopsin" evidence="7">
    <location>
        <begin position="33"/>
        <end position="175"/>
    </location>
</feature>
<dbReference type="AlphaFoldDB" id="A0A5N6WIJ8"/>
<dbReference type="GO" id="GO:0016020">
    <property type="term" value="C:membrane"/>
    <property type="evidence" value="ECO:0007669"/>
    <property type="project" value="UniProtKB-SubCell"/>
</dbReference>
<dbReference type="EMBL" id="ML741907">
    <property type="protein sequence ID" value="KAE8320635.1"/>
    <property type="molecule type" value="Genomic_DNA"/>
</dbReference>
<dbReference type="Pfam" id="PF20684">
    <property type="entry name" value="Fung_rhodopsin"/>
    <property type="match status" value="2"/>
</dbReference>
<dbReference type="InterPro" id="IPR052337">
    <property type="entry name" value="SAT4-like"/>
</dbReference>
<evidence type="ECO:0000313" key="9">
    <source>
        <dbReference type="Proteomes" id="UP000325945"/>
    </source>
</evidence>
<protein>
    <recommendedName>
        <fullName evidence="7">Rhodopsin domain-containing protein</fullName>
    </recommendedName>
</protein>
<keyword evidence="9" id="KW-1185">Reference proteome</keyword>
<reference evidence="9" key="1">
    <citation type="submission" date="2019-04" db="EMBL/GenBank/DDBJ databases">
        <title>Friends and foes A comparative genomics studyof 23 Aspergillus species from section Flavi.</title>
        <authorList>
            <consortium name="DOE Joint Genome Institute"/>
            <person name="Kjaerbolling I."/>
            <person name="Vesth T."/>
            <person name="Frisvad J.C."/>
            <person name="Nybo J.L."/>
            <person name="Theobald S."/>
            <person name="Kildgaard S."/>
            <person name="Isbrandt T."/>
            <person name="Kuo A."/>
            <person name="Sato A."/>
            <person name="Lyhne E.K."/>
            <person name="Kogle M.E."/>
            <person name="Wiebenga A."/>
            <person name="Kun R.S."/>
            <person name="Lubbers R.J."/>
            <person name="Makela M.R."/>
            <person name="Barry K."/>
            <person name="Chovatia M."/>
            <person name="Clum A."/>
            <person name="Daum C."/>
            <person name="Haridas S."/>
            <person name="He G."/>
            <person name="LaButti K."/>
            <person name="Lipzen A."/>
            <person name="Mondo S."/>
            <person name="Riley R."/>
            <person name="Salamov A."/>
            <person name="Simmons B.A."/>
            <person name="Magnuson J.K."/>
            <person name="Henrissat B."/>
            <person name="Mortensen U.H."/>
            <person name="Larsen T.O."/>
            <person name="Devries R.P."/>
            <person name="Grigoriev I.V."/>
            <person name="Machida M."/>
            <person name="Baker S.E."/>
            <person name="Andersen M.R."/>
        </authorList>
    </citation>
    <scope>NUCLEOTIDE SEQUENCE [LARGE SCALE GENOMIC DNA]</scope>
    <source>
        <strain evidence="9">CBS 130017</strain>
    </source>
</reference>
<organism evidence="8 9">
    <name type="scientific">Aspergillus sergii</name>
    <dbReference type="NCBI Taxonomy" id="1034303"/>
    <lineage>
        <taxon>Eukaryota</taxon>
        <taxon>Fungi</taxon>
        <taxon>Dikarya</taxon>
        <taxon>Ascomycota</taxon>
        <taxon>Pezizomycotina</taxon>
        <taxon>Eurotiomycetes</taxon>
        <taxon>Eurotiomycetidae</taxon>
        <taxon>Eurotiales</taxon>
        <taxon>Aspergillaceae</taxon>
        <taxon>Aspergillus</taxon>
        <taxon>Aspergillus subgen. Circumdati</taxon>
    </lineage>
</organism>
<evidence type="ECO:0000256" key="5">
    <source>
        <dbReference type="ARBA" id="ARBA00038359"/>
    </source>
</evidence>
<evidence type="ECO:0000256" key="4">
    <source>
        <dbReference type="ARBA" id="ARBA00023136"/>
    </source>
</evidence>
<evidence type="ECO:0000256" key="2">
    <source>
        <dbReference type="ARBA" id="ARBA00022692"/>
    </source>
</evidence>
<comment type="subcellular location">
    <subcellularLocation>
        <location evidence="1">Membrane</location>
        <topology evidence="1">Multi-pass membrane protein</topology>
    </subcellularLocation>
</comment>
<accession>A0A5N6WIJ8</accession>
<feature type="transmembrane region" description="Helical" evidence="6">
    <location>
        <begin position="51"/>
        <end position="73"/>
    </location>
</feature>
<evidence type="ECO:0000259" key="7">
    <source>
        <dbReference type="Pfam" id="PF20684"/>
    </source>
</evidence>
<keyword evidence="4 6" id="KW-0472">Membrane</keyword>
<sequence>MAYMSASNGSLQPVFLAVMIFLLLLSTTSVALRLYRRISIFLVHKVGLDDYIILSGLVVTIGMEVMNTFYVSFGTGRHLADLPLQEILISTLKHWYVHQPVYPLSIGLIKFSILAQYYRIFAVDGFRKAVLGVGPFVFAYTIIVVFAFECHSKPWRAWDLTFLKGCNDLHAAMTLISDMTDFDCLYALIGNFLSGAFASVALIVRLNGLYKYSITKDVSYDAIQAILSNPLLKILFWSQIEVNVAIISASALSLRPLFANVFKSLSYVRYYSGLSNNVYGVYSTRSNHRRTLRLGTVEDIRLTLGIIRISIREERILLGPKANIMKTVVVETLHSLFFNQTYGNLKK</sequence>
<evidence type="ECO:0000256" key="1">
    <source>
        <dbReference type="ARBA" id="ARBA00004141"/>
    </source>
</evidence>
<feature type="domain" description="Rhodopsin" evidence="7">
    <location>
        <begin position="187"/>
        <end position="259"/>
    </location>
</feature>
<dbReference type="Proteomes" id="UP000325945">
    <property type="component" value="Unassembled WGS sequence"/>
</dbReference>
<evidence type="ECO:0000256" key="3">
    <source>
        <dbReference type="ARBA" id="ARBA00022989"/>
    </source>
</evidence>
<feature type="transmembrane region" description="Helical" evidence="6">
    <location>
        <begin position="130"/>
        <end position="148"/>
    </location>
</feature>
<keyword evidence="3 6" id="KW-1133">Transmembrane helix</keyword>
<name>A0A5N6WIJ8_9EURO</name>
<evidence type="ECO:0000256" key="6">
    <source>
        <dbReference type="SAM" id="Phobius"/>
    </source>
</evidence>
<comment type="similarity">
    <text evidence="5">Belongs to the SAT4 family.</text>
</comment>
<dbReference type="PANTHER" id="PTHR33048">
    <property type="entry name" value="PTH11-LIKE INTEGRAL MEMBRANE PROTEIN (AFU_ORTHOLOGUE AFUA_5G11245)"/>
    <property type="match status" value="1"/>
</dbReference>
<dbReference type="InterPro" id="IPR049326">
    <property type="entry name" value="Rhodopsin_dom_fungi"/>
</dbReference>
<feature type="transmembrane region" description="Helical" evidence="6">
    <location>
        <begin position="14"/>
        <end position="35"/>
    </location>
</feature>
<proteinExistence type="inferred from homology"/>